<name>A0A9D1J5F4_9FIRM</name>
<keyword evidence="1" id="KW-1133">Transmembrane helix</keyword>
<dbReference type="EMBL" id="DVHA01000276">
    <property type="protein sequence ID" value="HIR61597.1"/>
    <property type="molecule type" value="Genomic_DNA"/>
</dbReference>
<feature type="transmembrane region" description="Helical" evidence="1">
    <location>
        <begin position="15"/>
        <end position="34"/>
    </location>
</feature>
<dbReference type="AlphaFoldDB" id="A0A9D1J5F4"/>
<gene>
    <name evidence="2" type="ORF">IAB37_08500</name>
</gene>
<protein>
    <submittedName>
        <fullName evidence="2">Uncharacterized protein</fullName>
    </submittedName>
</protein>
<reference evidence="2" key="2">
    <citation type="journal article" date="2021" name="PeerJ">
        <title>Extensive microbial diversity within the chicken gut microbiome revealed by metagenomics and culture.</title>
        <authorList>
            <person name="Gilroy R."/>
            <person name="Ravi A."/>
            <person name="Getino M."/>
            <person name="Pursley I."/>
            <person name="Horton D.L."/>
            <person name="Alikhan N.F."/>
            <person name="Baker D."/>
            <person name="Gharbi K."/>
            <person name="Hall N."/>
            <person name="Watson M."/>
            <person name="Adriaenssens E.M."/>
            <person name="Foster-Nyarko E."/>
            <person name="Jarju S."/>
            <person name="Secka A."/>
            <person name="Antonio M."/>
            <person name="Oren A."/>
            <person name="Chaudhuri R.R."/>
            <person name="La Ragione R."/>
            <person name="Hildebrand F."/>
            <person name="Pallen M.J."/>
        </authorList>
    </citation>
    <scope>NUCLEOTIDE SEQUENCE</scope>
    <source>
        <strain evidence="2">CHK189-12415</strain>
    </source>
</reference>
<comment type="caution">
    <text evidence="2">The sequence shown here is derived from an EMBL/GenBank/DDBJ whole genome shotgun (WGS) entry which is preliminary data.</text>
</comment>
<sequence length="116" mass="12928">MENLFYSLLSSRQLTFVNMVMGALLFIVLLFQFFGKNSRDERGRKIIGKASIAALICFAVLATLFSHYMQYIAMLEPANGQAPVLDAYLAVNAVQLIFNITAAVEIVGIQILKHKE</sequence>
<proteinExistence type="predicted"/>
<feature type="transmembrane region" description="Helical" evidence="1">
    <location>
        <begin position="89"/>
        <end position="112"/>
    </location>
</feature>
<keyword evidence="1" id="KW-0472">Membrane</keyword>
<organism evidence="2 3">
    <name type="scientific">Candidatus Faecivivens stercoravium</name>
    <dbReference type="NCBI Taxonomy" id="2840803"/>
    <lineage>
        <taxon>Bacteria</taxon>
        <taxon>Bacillati</taxon>
        <taxon>Bacillota</taxon>
        <taxon>Clostridia</taxon>
        <taxon>Eubacteriales</taxon>
        <taxon>Oscillospiraceae</taxon>
        <taxon>Oscillospiraceae incertae sedis</taxon>
        <taxon>Candidatus Faecivivens</taxon>
    </lineage>
</organism>
<feature type="transmembrane region" description="Helical" evidence="1">
    <location>
        <begin position="46"/>
        <end position="69"/>
    </location>
</feature>
<evidence type="ECO:0000256" key="1">
    <source>
        <dbReference type="SAM" id="Phobius"/>
    </source>
</evidence>
<dbReference type="Proteomes" id="UP000824241">
    <property type="component" value="Unassembled WGS sequence"/>
</dbReference>
<evidence type="ECO:0000313" key="3">
    <source>
        <dbReference type="Proteomes" id="UP000824241"/>
    </source>
</evidence>
<evidence type="ECO:0000313" key="2">
    <source>
        <dbReference type="EMBL" id="HIR61597.1"/>
    </source>
</evidence>
<reference evidence="2" key="1">
    <citation type="submission" date="2020-10" db="EMBL/GenBank/DDBJ databases">
        <authorList>
            <person name="Gilroy R."/>
        </authorList>
    </citation>
    <scope>NUCLEOTIDE SEQUENCE</scope>
    <source>
        <strain evidence="2">CHK189-12415</strain>
    </source>
</reference>
<keyword evidence="1" id="KW-0812">Transmembrane</keyword>
<accession>A0A9D1J5F4</accession>